<evidence type="ECO:0000313" key="6">
    <source>
        <dbReference type="Proteomes" id="UP001292913"/>
    </source>
</evidence>
<gene>
    <name evidence="5" type="ORF">QHG74_15955</name>
</gene>
<sequence>MKNKFKYMIGAGLIALTSTSLLACSEIEDGYNDIDSWPEVIDYTSKLQHPCMLHTEDDFQFVKEKVSTGASPWKSAYDHLCQSKHAQDNWKADPVEVLKRLNPDVWGDKYSDHSNYTNLMKDAASAYQLALRWKISDESDKDKYARAGIDILNDWAKTCTGYLVGSDGKFVDPNENLIAIQIYQLANAAEILRDYEGWTSSDFIKYKSWMVDVFYPFASSFLSTHEGNKCALHYWLNWDLANMTAILSIGILTDDNFKINEAIQYFKYGIGSGNIVNGVPFVHQDPDSEELLGQCQESGRDQGHATLCVSLMGVFCQMAKNIGEDLFAYDNYRALSMCEYIAKYNYGTTETGSASASWNLSNFKYDVSSLPYTTYENCEGGVWPSMSYEEHKSGNETRGSVRPAWELFYRYAIDHNRPARYAKEWVELMRQNAGRGYSDGGAGDYGPNSGGYDQLGFGTLMFAK</sequence>
<evidence type="ECO:0000256" key="2">
    <source>
        <dbReference type="ARBA" id="ARBA00023239"/>
    </source>
</evidence>
<accession>A0ABU5HT89</accession>
<dbReference type="PROSITE" id="PS51257">
    <property type="entry name" value="PROKAR_LIPOPROTEIN"/>
    <property type="match status" value="1"/>
</dbReference>
<evidence type="ECO:0000313" key="5">
    <source>
        <dbReference type="EMBL" id="MDY7259210.1"/>
    </source>
</evidence>
<dbReference type="InterPro" id="IPR008397">
    <property type="entry name" value="Alginate_lyase_dom"/>
</dbReference>
<evidence type="ECO:0000256" key="3">
    <source>
        <dbReference type="SAM" id="SignalP"/>
    </source>
</evidence>
<feature type="domain" description="Alginate lyase" evidence="4">
    <location>
        <begin position="65"/>
        <end position="344"/>
    </location>
</feature>
<dbReference type="GO" id="GO:0016829">
    <property type="term" value="F:lyase activity"/>
    <property type="evidence" value="ECO:0007669"/>
    <property type="project" value="UniProtKB-KW"/>
</dbReference>
<keyword evidence="6" id="KW-1185">Reference proteome</keyword>
<feature type="signal peptide" evidence="3">
    <location>
        <begin position="1"/>
        <end position="23"/>
    </location>
</feature>
<dbReference type="Gene3D" id="1.50.10.100">
    <property type="entry name" value="Chondroitin AC/alginate lyase"/>
    <property type="match status" value="1"/>
</dbReference>
<protein>
    <submittedName>
        <fullName evidence="5">Alginate lyase family protein</fullName>
    </submittedName>
</protein>
<dbReference type="RefSeq" id="WP_258980072.1">
    <property type="nucleotide sequence ID" value="NZ_JARZAK010000010.1"/>
</dbReference>
<proteinExistence type="predicted"/>
<dbReference type="Proteomes" id="UP001292913">
    <property type="component" value="Unassembled WGS sequence"/>
</dbReference>
<evidence type="ECO:0000256" key="1">
    <source>
        <dbReference type="ARBA" id="ARBA00022729"/>
    </source>
</evidence>
<comment type="caution">
    <text evidence="5">The sequence shown here is derived from an EMBL/GenBank/DDBJ whole genome shotgun (WGS) entry which is preliminary data.</text>
</comment>
<dbReference type="Pfam" id="PF05426">
    <property type="entry name" value="Alginate_lyase"/>
    <property type="match status" value="1"/>
</dbReference>
<feature type="chain" id="PRO_5047534486" evidence="3">
    <location>
        <begin position="24"/>
        <end position="464"/>
    </location>
</feature>
<dbReference type="InterPro" id="IPR008929">
    <property type="entry name" value="Chondroitin_lyas"/>
</dbReference>
<name>A0ABU5HT89_9BACE</name>
<dbReference type="SUPFAM" id="SSF48230">
    <property type="entry name" value="Chondroitin AC/alginate lyase"/>
    <property type="match status" value="1"/>
</dbReference>
<organism evidence="5 6">
    <name type="scientific">Bacteroides vicugnae</name>
    <dbReference type="NCBI Taxonomy" id="3037989"/>
    <lineage>
        <taxon>Bacteria</taxon>
        <taxon>Pseudomonadati</taxon>
        <taxon>Bacteroidota</taxon>
        <taxon>Bacteroidia</taxon>
        <taxon>Bacteroidales</taxon>
        <taxon>Bacteroidaceae</taxon>
        <taxon>Bacteroides</taxon>
    </lineage>
</organism>
<keyword evidence="2 5" id="KW-0456">Lyase</keyword>
<reference evidence="5 6" key="1">
    <citation type="submission" date="2023-04" db="EMBL/GenBank/DDBJ databases">
        <title>Bacteroides pacosi sp. nov., isolated from the fecal material of an alpaca.</title>
        <authorList>
            <person name="Miller S."/>
            <person name="Hendry M."/>
            <person name="King J."/>
            <person name="Sankaranarayanan K."/>
            <person name="Lawson P.A."/>
        </authorList>
    </citation>
    <scope>NUCLEOTIDE SEQUENCE [LARGE SCALE GENOMIC DNA]</scope>
    <source>
        <strain evidence="5 6">A2-P53</strain>
    </source>
</reference>
<dbReference type="EMBL" id="JARZAK010000010">
    <property type="protein sequence ID" value="MDY7259210.1"/>
    <property type="molecule type" value="Genomic_DNA"/>
</dbReference>
<keyword evidence="1 3" id="KW-0732">Signal</keyword>
<evidence type="ECO:0000259" key="4">
    <source>
        <dbReference type="Pfam" id="PF05426"/>
    </source>
</evidence>